<sequence length="425" mass="49475">MSCEIPVNTLKSGTHHYKSSSLNYDGNQSSLNKISHPACSLMYDGTSSSLFFKIPDFSVGNENKCTTLECSDITAADLRVTSKFGSWDTITCRLLIECKNPLVAWKVSMLPLDDNKSNGENYTEKNPVYVSIKQESCMVKATFDVLYANDIKNLLHRVKLAKLKERLNIQELHKRGLEKNIRVPDKIREGLPEWVNYIPAKWYSSAVRQVLEYLIGLYTVLTLCWALWQLYKHVSFIQKYMQPLIDFFMFYLHILTDWFKLLDAYADILSTYWWTYMKPMFLLIYPLYNGLAQLFKPLRNVAGVVNTLFQPFISCAKSLSLALQPLFQPVSNLCGLVTRFLKDIHAMIITTTIYQRIASEINYGSLDPLRAQVTLIRDVIFRSVRNLIFGMKFIFSRIYYTHMFLKREHKYVQEETEIENKEKKH</sequence>
<dbReference type="GeneID" id="105844597"/>
<reference evidence="2" key="1">
    <citation type="submission" date="2025-08" db="UniProtKB">
        <authorList>
            <consortium name="RefSeq"/>
        </authorList>
    </citation>
    <scope>IDENTIFICATION</scope>
</reference>
<name>A0ABM4BQD4_HYDVU</name>
<evidence type="ECO:0000313" key="1">
    <source>
        <dbReference type="Proteomes" id="UP001652625"/>
    </source>
</evidence>
<accession>A0ABM4BQD4</accession>
<keyword evidence="1" id="KW-1185">Reference proteome</keyword>
<organism evidence="1 2">
    <name type="scientific">Hydra vulgaris</name>
    <name type="common">Hydra</name>
    <name type="synonym">Hydra attenuata</name>
    <dbReference type="NCBI Taxonomy" id="6087"/>
    <lineage>
        <taxon>Eukaryota</taxon>
        <taxon>Metazoa</taxon>
        <taxon>Cnidaria</taxon>
        <taxon>Hydrozoa</taxon>
        <taxon>Hydroidolina</taxon>
        <taxon>Anthoathecata</taxon>
        <taxon>Aplanulata</taxon>
        <taxon>Hydridae</taxon>
        <taxon>Hydra</taxon>
    </lineage>
</organism>
<protein>
    <submittedName>
        <fullName evidence="2">Uncharacterized protein LOC105844597 isoform X1</fullName>
    </submittedName>
</protein>
<dbReference type="RefSeq" id="XP_065651341.1">
    <property type="nucleotide sequence ID" value="XM_065795269.1"/>
</dbReference>
<gene>
    <name evidence="2" type="primary">LOC105844597</name>
</gene>
<evidence type="ECO:0000313" key="2">
    <source>
        <dbReference type="RefSeq" id="XP_065651341.1"/>
    </source>
</evidence>
<proteinExistence type="predicted"/>
<dbReference type="Proteomes" id="UP001652625">
    <property type="component" value="Chromosome 04"/>
</dbReference>